<dbReference type="Proteomes" id="UP000297635">
    <property type="component" value="Unassembled WGS sequence"/>
</dbReference>
<evidence type="ECO:0000259" key="3">
    <source>
        <dbReference type="Pfam" id="PF16375"/>
    </source>
</evidence>
<evidence type="ECO:0000256" key="1">
    <source>
        <dbReference type="SAM" id="SignalP"/>
    </source>
</evidence>
<keyword evidence="7" id="KW-1185">Reference proteome</keyword>
<evidence type="ECO:0000313" key="7">
    <source>
        <dbReference type="Proteomes" id="UP000297635"/>
    </source>
</evidence>
<dbReference type="PANTHER" id="PTHR31151">
    <property type="entry name" value="PROLINE-TRNA LIGASE (DUF1680)"/>
    <property type="match status" value="1"/>
</dbReference>
<name>A0A4Z0V2S5_9BACT</name>
<keyword evidence="1" id="KW-0732">Signal</keyword>
<dbReference type="GO" id="GO:0005975">
    <property type="term" value="P:carbohydrate metabolic process"/>
    <property type="evidence" value="ECO:0007669"/>
    <property type="project" value="InterPro"/>
</dbReference>
<dbReference type="InterPro" id="IPR046544">
    <property type="entry name" value="GH146_SB_dom"/>
</dbReference>
<dbReference type="InterPro" id="IPR008928">
    <property type="entry name" value="6-hairpin_glycosidase_sf"/>
</dbReference>
<accession>A0A4Z0V2S5</accession>
<feature type="chain" id="PRO_5021471576" evidence="1">
    <location>
        <begin position="25"/>
        <end position="793"/>
    </location>
</feature>
<comment type="caution">
    <text evidence="6">The sequence shown here is derived from an EMBL/GenBank/DDBJ whole genome shotgun (WGS) entry which is preliminary data.</text>
</comment>
<feature type="signal peptide" evidence="1">
    <location>
        <begin position="1"/>
        <end position="24"/>
    </location>
</feature>
<gene>
    <name evidence="6" type="ORF">EZ315_01760</name>
</gene>
<dbReference type="InterPro" id="IPR012878">
    <property type="entry name" value="Beta-AFase-like_GH127_cat"/>
</dbReference>
<reference evidence="6 7" key="1">
    <citation type="submission" date="2019-02" db="EMBL/GenBank/DDBJ databases">
        <title>Isolation and identification of novel species under the genus Muribaculum.</title>
        <authorList>
            <person name="Miyake S."/>
            <person name="Ding Y."/>
            <person name="Low A."/>
            <person name="Soh M."/>
            <person name="Seedorf H."/>
        </authorList>
    </citation>
    <scope>NUCLEOTIDE SEQUENCE [LARGE SCALE GENOMIC DNA]</scope>
    <source>
        <strain evidence="6 7">TLL-A3</strain>
    </source>
</reference>
<proteinExistence type="predicted"/>
<evidence type="ECO:0000259" key="5">
    <source>
        <dbReference type="Pfam" id="PF20736"/>
    </source>
</evidence>
<dbReference type="InterPro" id="IPR049046">
    <property type="entry name" value="Beta-AFase-like_GH127_middle"/>
</dbReference>
<dbReference type="Pfam" id="PF07944">
    <property type="entry name" value="Beta-AFase-like_GH127_cat"/>
    <property type="match status" value="1"/>
</dbReference>
<dbReference type="EMBL" id="SJSA01000001">
    <property type="protein sequence ID" value="TGG39489.1"/>
    <property type="molecule type" value="Genomic_DNA"/>
</dbReference>
<dbReference type="GeneID" id="82148499"/>
<dbReference type="Pfam" id="PF20736">
    <property type="entry name" value="Glyco_hydro127M"/>
    <property type="match status" value="1"/>
</dbReference>
<protein>
    <submittedName>
        <fullName evidence="6">Uncharacterized protein</fullName>
    </submittedName>
</protein>
<feature type="domain" description="DUF4986" evidence="3">
    <location>
        <begin position="543"/>
        <end position="628"/>
    </location>
</feature>
<feature type="domain" description="Glycoside hydrolase GH146 substrate-binding" evidence="4">
    <location>
        <begin position="652"/>
        <end position="788"/>
    </location>
</feature>
<feature type="domain" description="Non-reducing end beta-L-arabinofuranosidase-like GH127 middle" evidence="5">
    <location>
        <begin position="422"/>
        <end position="515"/>
    </location>
</feature>
<dbReference type="RefSeq" id="WP_135470081.1">
    <property type="nucleotide sequence ID" value="NZ_CASJDB010000020.1"/>
</dbReference>
<dbReference type="Pfam" id="PF20620">
    <property type="entry name" value="DUF6805"/>
    <property type="match status" value="1"/>
</dbReference>
<dbReference type="Pfam" id="PF16375">
    <property type="entry name" value="DUF4986"/>
    <property type="match status" value="1"/>
</dbReference>
<dbReference type="PANTHER" id="PTHR31151:SF0">
    <property type="entry name" value="PROLINE-TRNA LIGASE (DUF1680)"/>
    <property type="match status" value="1"/>
</dbReference>
<dbReference type="AlphaFoldDB" id="A0A4Z0V2S5"/>
<dbReference type="InterPro" id="IPR032275">
    <property type="entry name" value="DUF4986"/>
</dbReference>
<dbReference type="SUPFAM" id="SSF48208">
    <property type="entry name" value="Six-hairpin glycosidases"/>
    <property type="match status" value="1"/>
</dbReference>
<feature type="domain" description="Non-reducing end beta-L-arabinofuranosidase-like GH127 catalytic" evidence="2">
    <location>
        <begin position="37"/>
        <end position="411"/>
    </location>
</feature>
<evidence type="ECO:0000313" key="6">
    <source>
        <dbReference type="EMBL" id="TGG39489.1"/>
    </source>
</evidence>
<evidence type="ECO:0000259" key="2">
    <source>
        <dbReference type="Pfam" id="PF07944"/>
    </source>
</evidence>
<evidence type="ECO:0000259" key="4">
    <source>
        <dbReference type="Pfam" id="PF20620"/>
    </source>
</evidence>
<organism evidence="6 7">
    <name type="scientific">Duncaniella freteri</name>
    <dbReference type="NCBI Taxonomy" id="2530391"/>
    <lineage>
        <taxon>Bacteria</taxon>
        <taxon>Pseudomonadati</taxon>
        <taxon>Bacteroidota</taxon>
        <taxon>Bacteroidia</taxon>
        <taxon>Bacteroidales</taxon>
        <taxon>Muribaculaceae</taxon>
        <taxon>Duncaniella</taxon>
    </lineage>
</organism>
<sequence length="793" mass="89483">MKKINIKSWIVPMMFMSAHLCVQAQDRLYDNEFPLGDVELLDGPFKHACDLNVHVLLKYDTDRLLAPYLKEAGLTPKAESFPCWDGLDGHVGGHYLSALAIHYAATGVPELKERMDYVISELKRCQDANGDGYVGGVPDGARLWDELRKGNVDLIWKYWVPWYNVHKTYAGLRDAWVYTGNETARDMFLKFCDWGLTVIAPLDDKSMESMLGNEFGGMDEVYADAYAMTGDSRYIDAAKRFSHHWLLDSMVAGVDNLDNKHANTQVPKVVGYQRIAELSGDADYYDASRFFWHTVADTRSLSIGGNSRREHFASKEDCKSYVTDREGPETCNTNNMLKLTEGLFRMSPDAHLADFYERALYNHILSSQHPDHGGYVYFTSARPGHYRVYSQPNAAMWCCVGTGMENHGKYGQFIYTHESDSLYVNLFMPSRLNWKEKGVTVTQETAFPDSESTRITISTRKARRFPIMVRYPGWCKGMTVKVNGKAYTVDAKPESYVAIDRKWKNGDVVEVNLPMEMRLEEVPNLPEYVSIVRGPIVLGASYGTEGLNGLVADDSRWAHIAGGPLVSVFDTPILVGERSDILSRLSSAEAVPGKGMTYVVKGVTSDPSQQLTLQPFARLHDCRYMMYWLMMTPAEYNAYLERERAAEEAMLALDRRTVDAVNTGEQQPEADHFMESERSNSGVNYGVAWRDASDGGFFTYRMKPSGKSELALRVRYWGNEGGKRAFSIFIDDTLLTDENVGGKWNKEEFVDVEYPIPASMIDGKEFIKVKFQSNKGNTAGGVYNLRLVAPEKQ</sequence>